<name>A0A9P0YTJ9_CUSEU</name>
<organism evidence="2 3">
    <name type="scientific">Cuscuta europaea</name>
    <name type="common">European dodder</name>
    <dbReference type="NCBI Taxonomy" id="41803"/>
    <lineage>
        <taxon>Eukaryota</taxon>
        <taxon>Viridiplantae</taxon>
        <taxon>Streptophyta</taxon>
        <taxon>Embryophyta</taxon>
        <taxon>Tracheophyta</taxon>
        <taxon>Spermatophyta</taxon>
        <taxon>Magnoliopsida</taxon>
        <taxon>eudicotyledons</taxon>
        <taxon>Gunneridae</taxon>
        <taxon>Pentapetalae</taxon>
        <taxon>asterids</taxon>
        <taxon>lamiids</taxon>
        <taxon>Solanales</taxon>
        <taxon>Convolvulaceae</taxon>
        <taxon>Cuscuteae</taxon>
        <taxon>Cuscuta</taxon>
        <taxon>Cuscuta subgen. Cuscuta</taxon>
    </lineage>
</organism>
<feature type="region of interest" description="Disordered" evidence="1">
    <location>
        <begin position="1"/>
        <end position="20"/>
    </location>
</feature>
<keyword evidence="3" id="KW-1185">Reference proteome</keyword>
<dbReference type="Proteomes" id="UP001152484">
    <property type="component" value="Unassembled WGS sequence"/>
</dbReference>
<feature type="compositionally biased region" description="Polar residues" evidence="1">
    <location>
        <begin position="93"/>
        <end position="106"/>
    </location>
</feature>
<feature type="region of interest" description="Disordered" evidence="1">
    <location>
        <begin position="73"/>
        <end position="125"/>
    </location>
</feature>
<proteinExistence type="predicted"/>
<evidence type="ECO:0000313" key="3">
    <source>
        <dbReference type="Proteomes" id="UP001152484"/>
    </source>
</evidence>
<protein>
    <submittedName>
        <fullName evidence="2">Uncharacterized protein</fullName>
    </submittedName>
</protein>
<evidence type="ECO:0000256" key="1">
    <source>
        <dbReference type="SAM" id="MobiDB-lite"/>
    </source>
</evidence>
<accession>A0A9P0YTJ9</accession>
<sequence length="158" mass="16776">MKRRSLGLGEASMERTTGSSSRFTVLQAMEVDFPPLNSLKSAVKKKSGKTGAHVGNPSSMVHVLETMELQLENHASAAKDTGNSGKKHPAQVMSVSTATGQTSSQFKLGPDATASGQSASSPPLVPTKVTANNLLSNLLKHSLKRLKWLINHGMLSLR</sequence>
<evidence type="ECO:0000313" key="2">
    <source>
        <dbReference type="EMBL" id="CAH9074786.1"/>
    </source>
</evidence>
<gene>
    <name evidence="2" type="ORF">CEURO_LOCUS5311</name>
</gene>
<comment type="caution">
    <text evidence="2">The sequence shown here is derived from an EMBL/GenBank/DDBJ whole genome shotgun (WGS) entry which is preliminary data.</text>
</comment>
<reference evidence="2" key="1">
    <citation type="submission" date="2022-07" db="EMBL/GenBank/DDBJ databases">
        <authorList>
            <person name="Macas J."/>
            <person name="Novak P."/>
            <person name="Neumann P."/>
        </authorList>
    </citation>
    <scope>NUCLEOTIDE SEQUENCE</scope>
</reference>
<dbReference type="AlphaFoldDB" id="A0A9P0YTJ9"/>
<dbReference type="EMBL" id="CAMAPE010000009">
    <property type="protein sequence ID" value="CAH9074786.1"/>
    <property type="molecule type" value="Genomic_DNA"/>
</dbReference>
<dbReference type="OrthoDB" id="1321796at2759"/>